<dbReference type="EMBL" id="JAWWNJ010000037">
    <property type="protein sequence ID" value="KAK7022611.1"/>
    <property type="molecule type" value="Genomic_DNA"/>
</dbReference>
<keyword evidence="1" id="KW-0812">Transmembrane</keyword>
<evidence type="ECO:0000256" key="1">
    <source>
        <dbReference type="SAM" id="Phobius"/>
    </source>
</evidence>
<organism evidence="2 3">
    <name type="scientific">Favolaschia claudopus</name>
    <dbReference type="NCBI Taxonomy" id="2862362"/>
    <lineage>
        <taxon>Eukaryota</taxon>
        <taxon>Fungi</taxon>
        <taxon>Dikarya</taxon>
        <taxon>Basidiomycota</taxon>
        <taxon>Agaricomycotina</taxon>
        <taxon>Agaricomycetes</taxon>
        <taxon>Agaricomycetidae</taxon>
        <taxon>Agaricales</taxon>
        <taxon>Marasmiineae</taxon>
        <taxon>Mycenaceae</taxon>
        <taxon>Favolaschia</taxon>
    </lineage>
</organism>
<dbReference type="Proteomes" id="UP001362999">
    <property type="component" value="Unassembled WGS sequence"/>
</dbReference>
<feature type="transmembrane region" description="Helical" evidence="1">
    <location>
        <begin position="119"/>
        <end position="145"/>
    </location>
</feature>
<feature type="transmembrane region" description="Helical" evidence="1">
    <location>
        <begin position="58"/>
        <end position="77"/>
    </location>
</feature>
<sequence length="587" mass="65401">MCCFSITMKWLQLPAFLFDPVIRVWNLRLAILLSVIYLYLVLPVVYEGGLEGFVFNRPSLLVSAPCIILIHHVLILFPCPLNGTAVMDLCIFGPELFFEIHQLYVFAHLLSRDSGSWRLILWMSISGMMLLLSVGAAMARVGTIVKDKHSFIRQRFVFLGGCRKTRPHYTLVRIFLGRAIARPLVRGESTAIAIARAIIVAVIALGVPTMAVYWILIAPTTAQIYTKFLGSQAVNDARLPLGPLSIFVLLPNSVIEPYPSLPSMLVNVTDNGERFFLCTTTNYTGELENEFVYVECPSPDLLPLVDIFKITILARIPKGNSVARSVQPIYVVVTCGTALRDLLTSHWIYSTGVLMFPDSHLVAGYTWIRRDQISPPYWGIPSPPSTLFTIDVNSIQPDTSVTDPELASLTLYQEETGFTRILADTVDATALTGISTFGGFWTFLDGAFAVFFGANVLYFMFGRRPMTALGIAHIFQRGALIRQWNQDFPAIRTEGGLPGSANAGIVAFIRDRLVDLDTDPRNETDIEAQNLEIEAKEQLTETFQHSSCVEDDVIVRPRSARGEIGYMLDELPLLDIDLGLRDNQNLR</sequence>
<evidence type="ECO:0008006" key="4">
    <source>
        <dbReference type="Google" id="ProtNLM"/>
    </source>
</evidence>
<feature type="transmembrane region" description="Helical" evidence="1">
    <location>
        <begin position="440"/>
        <end position="461"/>
    </location>
</feature>
<gene>
    <name evidence="2" type="ORF">R3P38DRAFT_1121802</name>
</gene>
<proteinExistence type="predicted"/>
<keyword evidence="1" id="KW-1133">Transmembrane helix</keyword>
<accession>A0AAW0BBQ8</accession>
<name>A0AAW0BBQ8_9AGAR</name>
<keyword evidence="1" id="KW-0472">Membrane</keyword>
<evidence type="ECO:0000313" key="2">
    <source>
        <dbReference type="EMBL" id="KAK7022611.1"/>
    </source>
</evidence>
<feature type="transmembrane region" description="Helical" evidence="1">
    <location>
        <begin position="89"/>
        <end position="107"/>
    </location>
</feature>
<comment type="caution">
    <text evidence="2">The sequence shown here is derived from an EMBL/GenBank/DDBJ whole genome shotgun (WGS) entry which is preliminary data.</text>
</comment>
<keyword evidence="3" id="KW-1185">Reference proteome</keyword>
<feature type="transmembrane region" description="Helical" evidence="1">
    <location>
        <begin position="27"/>
        <end position="46"/>
    </location>
</feature>
<evidence type="ECO:0000313" key="3">
    <source>
        <dbReference type="Proteomes" id="UP001362999"/>
    </source>
</evidence>
<dbReference type="AlphaFoldDB" id="A0AAW0BBQ8"/>
<feature type="transmembrane region" description="Helical" evidence="1">
    <location>
        <begin position="193"/>
        <end position="216"/>
    </location>
</feature>
<protein>
    <recommendedName>
        <fullName evidence="4">Transmembrane protein</fullName>
    </recommendedName>
</protein>
<reference evidence="2 3" key="1">
    <citation type="journal article" date="2024" name="J Genomics">
        <title>Draft genome sequencing and assembly of Favolaschia claudopus CIRM-BRFM 2984 isolated from oak limbs.</title>
        <authorList>
            <person name="Navarro D."/>
            <person name="Drula E."/>
            <person name="Chaduli D."/>
            <person name="Cazenave R."/>
            <person name="Ahrendt S."/>
            <person name="Wang J."/>
            <person name="Lipzen A."/>
            <person name="Daum C."/>
            <person name="Barry K."/>
            <person name="Grigoriev I.V."/>
            <person name="Favel A."/>
            <person name="Rosso M.N."/>
            <person name="Martin F."/>
        </authorList>
    </citation>
    <scope>NUCLEOTIDE SEQUENCE [LARGE SCALE GENOMIC DNA]</scope>
    <source>
        <strain evidence="2 3">CIRM-BRFM 2984</strain>
    </source>
</reference>